<organism evidence="2 3">
    <name type="scientific">Endozoicomonas euniceicola</name>
    <dbReference type="NCBI Taxonomy" id="1234143"/>
    <lineage>
        <taxon>Bacteria</taxon>
        <taxon>Pseudomonadati</taxon>
        <taxon>Pseudomonadota</taxon>
        <taxon>Gammaproteobacteria</taxon>
        <taxon>Oceanospirillales</taxon>
        <taxon>Endozoicomonadaceae</taxon>
        <taxon>Endozoicomonas</taxon>
    </lineage>
</organism>
<evidence type="ECO:0000313" key="2">
    <source>
        <dbReference type="EMBL" id="UYM14764.1"/>
    </source>
</evidence>
<proteinExistence type="predicted"/>
<evidence type="ECO:0000313" key="3">
    <source>
        <dbReference type="Proteomes" id="UP001163255"/>
    </source>
</evidence>
<protein>
    <submittedName>
        <fullName evidence="2">Helix-turn-helix domain-containing protein</fullName>
    </submittedName>
</protein>
<dbReference type="Pfam" id="PF01381">
    <property type="entry name" value="HTH_3"/>
    <property type="match status" value="1"/>
</dbReference>
<keyword evidence="3" id="KW-1185">Reference proteome</keyword>
<dbReference type="InterPro" id="IPR010982">
    <property type="entry name" value="Lambda_DNA-bd_dom_sf"/>
</dbReference>
<reference evidence="2" key="1">
    <citation type="submission" date="2022-10" db="EMBL/GenBank/DDBJ databases">
        <title>Completed Genome Sequence of two octocoral isolated bacterium, Endozoicomonas euniceicola EF212T and Endozoicomonas gorgoniicola PS125T.</title>
        <authorList>
            <person name="Chiou Y.-J."/>
            <person name="Chen Y.-H."/>
        </authorList>
    </citation>
    <scope>NUCLEOTIDE SEQUENCE</scope>
    <source>
        <strain evidence="2">EF212</strain>
    </source>
</reference>
<dbReference type="Gene3D" id="1.10.260.40">
    <property type="entry name" value="lambda repressor-like DNA-binding domains"/>
    <property type="match status" value="1"/>
</dbReference>
<dbReference type="Proteomes" id="UP001163255">
    <property type="component" value="Chromosome"/>
</dbReference>
<accession>A0ABY6GRY3</accession>
<dbReference type="PROSITE" id="PS50943">
    <property type="entry name" value="HTH_CROC1"/>
    <property type="match status" value="1"/>
</dbReference>
<gene>
    <name evidence="2" type="ORF">NX720_17975</name>
</gene>
<feature type="domain" description="HTH cro/C1-type" evidence="1">
    <location>
        <begin position="35"/>
        <end position="89"/>
    </location>
</feature>
<dbReference type="RefSeq" id="WP_262596426.1">
    <property type="nucleotide sequence ID" value="NZ_CP103300.1"/>
</dbReference>
<dbReference type="EMBL" id="CP103300">
    <property type="protein sequence ID" value="UYM14764.1"/>
    <property type="molecule type" value="Genomic_DNA"/>
</dbReference>
<sequence>MSDLKKYIENRKKNDPVFADEFDEGYEAFKFGVLLKADRKEAGLTQQELADKLQTQKSAISRIENNSEDVKLSTLERFASALGKKLELRLVV</sequence>
<evidence type="ECO:0000259" key="1">
    <source>
        <dbReference type="PROSITE" id="PS50943"/>
    </source>
</evidence>
<dbReference type="SMART" id="SM00530">
    <property type="entry name" value="HTH_XRE"/>
    <property type="match status" value="1"/>
</dbReference>
<dbReference type="CDD" id="cd00093">
    <property type="entry name" value="HTH_XRE"/>
    <property type="match status" value="1"/>
</dbReference>
<dbReference type="InterPro" id="IPR001387">
    <property type="entry name" value="Cro/C1-type_HTH"/>
</dbReference>
<dbReference type="SUPFAM" id="SSF47413">
    <property type="entry name" value="lambda repressor-like DNA-binding domains"/>
    <property type="match status" value="1"/>
</dbReference>
<name>A0ABY6GRY3_9GAMM</name>